<dbReference type="AlphaFoldDB" id="A0A6I2RL37"/>
<dbReference type="Pfam" id="PF18154">
    <property type="entry name" value="pPIWI_RE_REase"/>
    <property type="match status" value="1"/>
</dbReference>
<protein>
    <recommendedName>
        <fullName evidence="1">REase associating with pPIWI RE domain-containing protein</fullName>
    </recommendedName>
</protein>
<reference evidence="2 3" key="1">
    <citation type="journal article" date="2019" name="Nat. Med.">
        <title>A library of human gut bacterial isolates paired with longitudinal multiomics data enables mechanistic microbiome research.</title>
        <authorList>
            <person name="Poyet M."/>
            <person name="Groussin M."/>
            <person name="Gibbons S.M."/>
            <person name="Avila-Pacheco J."/>
            <person name="Jiang X."/>
            <person name="Kearney S.M."/>
            <person name="Perrotta A.R."/>
            <person name="Berdy B."/>
            <person name="Zhao S."/>
            <person name="Lieberman T.D."/>
            <person name="Swanson P.K."/>
            <person name="Smith M."/>
            <person name="Roesemann S."/>
            <person name="Alexander J.E."/>
            <person name="Rich S.A."/>
            <person name="Livny J."/>
            <person name="Vlamakis H."/>
            <person name="Clish C."/>
            <person name="Bullock K."/>
            <person name="Deik A."/>
            <person name="Scott J."/>
            <person name="Pierce K.A."/>
            <person name="Xavier R.J."/>
            <person name="Alm E.J."/>
        </authorList>
    </citation>
    <scope>NUCLEOTIDE SEQUENCE [LARGE SCALE GENOMIC DNA]</scope>
    <source>
        <strain evidence="2 3">BIOML-A5</strain>
    </source>
</reference>
<evidence type="ECO:0000313" key="3">
    <source>
        <dbReference type="Proteomes" id="UP000429811"/>
    </source>
</evidence>
<sequence>MDATFLRKTFALIAKGLVEKEQLLQKEPTRYPYSKALQHGINMFLVASHQIGAVQDIVQYADEAAFLKHFISKPVSEWFDEWDPNEIDSLNLQEEAFYSYGAFAYQRSGNLYSPSSECYEYLESQDNDIMDGTDERVLYEKIIVLGQETYCRIRRYIIEHPIISIDERRAMSLELADNPDAREAFQFAYEEIRENSYRCPCCGWTMTCGKYGYICHSSHCVDTIPNLTDDMKLDASGGGLYRLKKGIMRYFAAPGKLELDIVAFCQKKNIHWVLWPQLDRYDVEIQFSDGEVWEIDAKAYRNPIALRTKILNDNGFPTGDYARGYYVIPNEYTANQKNYTTIINRALKNQENVMCVTLRALKSEISKKEAACHEE</sequence>
<dbReference type="EMBL" id="WKPO01000021">
    <property type="protein sequence ID" value="MSB49827.1"/>
    <property type="molecule type" value="Genomic_DNA"/>
</dbReference>
<gene>
    <name evidence="2" type="ORF">GKE90_14170</name>
</gene>
<dbReference type="RefSeq" id="WP_138308049.1">
    <property type="nucleotide sequence ID" value="NZ_CP084007.1"/>
</dbReference>
<evidence type="ECO:0000259" key="1">
    <source>
        <dbReference type="Pfam" id="PF18154"/>
    </source>
</evidence>
<organism evidence="2 3">
    <name type="scientific">Flavonifractor plautii</name>
    <name type="common">Fusobacterium plautii</name>
    <dbReference type="NCBI Taxonomy" id="292800"/>
    <lineage>
        <taxon>Bacteria</taxon>
        <taxon>Bacillati</taxon>
        <taxon>Bacillota</taxon>
        <taxon>Clostridia</taxon>
        <taxon>Eubacteriales</taxon>
        <taxon>Oscillospiraceae</taxon>
        <taxon>Flavonifractor</taxon>
    </lineage>
</organism>
<comment type="caution">
    <text evidence="2">The sequence shown here is derived from an EMBL/GenBank/DDBJ whole genome shotgun (WGS) entry which is preliminary data.</text>
</comment>
<accession>A0A6I2RL37</accession>
<evidence type="ECO:0000313" key="2">
    <source>
        <dbReference type="EMBL" id="MSB49827.1"/>
    </source>
</evidence>
<dbReference type="InterPro" id="IPR040828">
    <property type="entry name" value="pPIWI_RE_REase"/>
</dbReference>
<proteinExistence type="predicted"/>
<name>A0A6I2RL37_FLAPL</name>
<dbReference type="Proteomes" id="UP000429811">
    <property type="component" value="Unassembled WGS sequence"/>
</dbReference>
<feature type="domain" description="REase associating with pPIWI RE" evidence="1">
    <location>
        <begin position="255"/>
        <end position="368"/>
    </location>
</feature>